<evidence type="ECO:0000256" key="3">
    <source>
        <dbReference type="SAM" id="MobiDB-lite"/>
    </source>
</evidence>
<evidence type="ECO:0000313" key="6">
    <source>
        <dbReference type="Proteomes" id="UP000001555"/>
    </source>
</evidence>
<feature type="compositionally biased region" description="Basic and acidic residues" evidence="3">
    <location>
        <begin position="30"/>
        <end position="39"/>
    </location>
</feature>
<sequence>STLTIKVSQGTSTLVEKIESTLRAPSPEELAQHGAEKQNTETNADDITRP</sequence>
<dbReference type="HOGENOM" id="CLU_3130185_0_0_1"/>
<dbReference type="InParanoid" id="B7Q3D0"/>
<gene>
    <name evidence="4" type="ORF">IscW_ISCW009384</name>
</gene>
<dbReference type="EnsemblMetazoa" id="ISCW009384-RA">
    <property type="protein sequence ID" value="ISCW009384-PA"/>
    <property type="gene ID" value="ISCW009384"/>
</dbReference>
<dbReference type="AlphaFoldDB" id="B7Q3D0"/>
<evidence type="ECO:0000256" key="2">
    <source>
        <dbReference type="ARBA" id="ARBA00022553"/>
    </source>
</evidence>
<dbReference type="EMBL" id="DS848973">
    <property type="protein sequence ID" value="EEC13352.1"/>
    <property type="molecule type" value="Genomic_DNA"/>
</dbReference>
<evidence type="ECO:0000313" key="4">
    <source>
        <dbReference type="EMBL" id="EEC13352.1"/>
    </source>
</evidence>
<evidence type="ECO:0000313" key="5">
    <source>
        <dbReference type="EnsemblMetazoa" id="ISCW009384-PA"/>
    </source>
</evidence>
<dbReference type="PaxDb" id="6945-B7Q3D0"/>
<feature type="non-terminal residue" evidence="4">
    <location>
        <position position="50"/>
    </location>
</feature>
<protein>
    <submittedName>
        <fullName evidence="4 5">Uncharacterized protein</fullName>
    </submittedName>
</protein>
<feature type="region of interest" description="Disordered" evidence="3">
    <location>
        <begin position="17"/>
        <end position="50"/>
    </location>
</feature>
<reference evidence="4 6" key="1">
    <citation type="submission" date="2008-03" db="EMBL/GenBank/DDBJ databases">
        <title>Annotation of Ixodes scapularis.</title>
        <authorList>
            <consortium name="Ixodes scapularis Genome Project Consortium"/>
            <person name="Caler E."/>
            <person name="Hannick L.I."/>
            <person name="Bidwell S."/>
            <person name="Joardar V."/>
            <person name="Thiagarajan M."/>
            <person name="Amedeo P."/>
            <person name="Galinsky K.J."/>
            <person name="Schobel S."/>
            <person name="Inman J."/>
            <person name="Hostetler J."/>
            <person name="Miller J."/>
            <person name="Hammond M."/>
            <person name="Megy K."/>
            <person name="Lawson D."/>
            <person name="Kodira C."/>
            <person name="Sutton G."/>
            <person name="Meyer J."/>
            <person name="Hill C.A."/>
            <person name="Birren B."/>
            <person name="Nene V."/>
            <person name="Collins F."/>
            <person name="Alarcon-Chaidez F."/>
            <person name="Wikel S."/>
            <person name="Strausberg R."/>
        </authorList>
    </citation>
    <scope>NUCLEOTIDE SEQUENCE [LARGE SCALE GENOMIC DNA]</scope>
    <source>
        <strain evidence="6">Wikel</strain>
        <strain evidence="4">Wikel colony</strain>
    </source>
</reference>
<keyword evidence="2" id="KW-0597">Phosphoprotein</keyword>
<organism>
    <name type="scientific">Ixodes scapularis</name>
    <name type="common">Black-legged tick</name>
    <name type="synonym">Deer tick</name>
    <dbReference type="NCBI Taxonomy" id="6945"/>
    <lineage>
        <taxon>Eukaryota</taxon>
        <taxon>Metazoa</taxon>
        <taxon>Ecdysozoa</taxon>
        <taxon>Arthropoda</taxon>
        <taxon>Chelicerata</taxon>
        <taxon>Arachnida</taxon>
        <taxon>Acari</taxon>
        <taxon>Parasitiformes</taxon>
        <taxon>Ixodida</taxon>
        <taxon>Ixodoidea</taxon>
        <taxon>Ixodidae</taxon>
        <taxon>Ixodinae</taxon>
        <taxon>Ixodes</taxon>
    </lineage>
</organism>
<keyword evidence="6" id="KW-1185">Reference proteome</keyword>
<name>B7Q3D0_IXOSC</name>
<dbReference type="Proteomes" id="UP000001555">
    <property type="component" value="Unassembled WGS sequence"/>
</dbReference>
<proteinExistence type="inferred from homology"/>
<dbReference type="VEuPathDB" id="VectorBase:ISCI009384"/>
<dbReference type="EMBL" id="ABJB010131731">
    <property type="status" value="NOT_ANNOTATED_CDS"/>
    <property type="molecule type" value="Genomic_DNA"/>
</dbReference>
<evidence type="ECO:0000256" key="1">
    <source>
        <dbReference type="ARBA" id="ARBA00006903"/>
    </source>
</evidence>
<dbReference type="InterPro" id="IPR007998">
    <property type="entry name" value="DUF719"/>
</dbReference>
<accession>B7Q3D0</accession>
<comment type="similarity">
    <text evidence="1">Belongs to the FAM114 family.</text>
</comment>
<reference evidence="5" key="2">
    <citation type="submission" date="2020-05" db="UniProtKB">
        <authorList>
            <consortium name="EnsemblMetazoa"/>
        </authorList>
    </citation>
    <scope>IDENTIFICATION</scope>
    <source>
        <strain evidence="5">wikel</strain>
    </source>
</reference>
<dbReference type="Pfam" id="PF05334">
    <property type="entry name" value="DUF719"/>
    <property type="match status" value="1"/>
</dbReference>
<feature type="non-terminal residue" evidence="4">
    <location>
        <position position="1"/>
    </location>
</feature>
<dbReference type="VEuPathDB" id="VectorBase:ISCW009384"/>